<organism evidence="4 5">
    <name type="scientific">Pseudomonas oryzihabitans</name>
    <dbReference type="NCBI Taxonomy" id="47885"/>
    <lineage>
        <taxon>Bacteria</taxon>
        <taxon>Pseudomonadati</taxon>
        <taxon>Pseudomonadota</taxon>
        <taxon>Gammaproteobacteria</taxon>
        <taxon>Pseudomonadales</taxon>
        <taxon>Pseudomonadaceae</taxon>
        <taxon>Pseudomonas</taxon>
    </lineage>
</organism>
<dbReference type="EMBL" id="JAVJAF010000001">
    <property type="protein sequence ID" value="MDR6232938.1"/>
    <property type="molecule type" value="Genomic_DNA"/>
</dbReference>
<dbReference type="AlphaFoldDB" id="A0AAJ2BEW7"/>
<dbReference type="GO" id="GO:0016491">
    <property type="term" value="F:oxidoreductase activity"/>
    <property type="evidence" value="ECO:0007669"/>
    <property type="project" value="UniProtKB-KW"/>
</dbReference>
<dbReference type="InterPro" id="IPR036291">
    <property type="entry name" value="NAD(P)-bd_dom_sf"/>
</dbReference>
<proteinExistence type="predicted"/>
<evidence type="ECO:0000313" key="4">
    <source>
        <dbReference type="EMBL" id="MDR6232938.1"/>
    </source>
</evidence>
<dbReference type="InterPro" id="IPR006140">
    <property type="entry name" value="D-isomer_DH_NAD-bd"/>
</dbReference>
<name>A0AAJ2BEW7_9PSED</name>
<evidence type="ECO:0000256" key="1">
    <source>
        <dbReference type="ARBA" id="ARBA00023002"/>
    </source>
</evidence>
<evidence type="ECO:0000256" key="2">
    <source>
        <dbReference type="ARBA" id="ARBA00023027"/>
    </source>
</evidence>
<dbReference type="CDD" id="cd05300">
    <property type="entry name" value="2-Hacid_dh_1"/>
    <property type="match status" value="1"/>
</dbReference>
<dbReference type="Gene3D" id="3.40.50.720">
    <property type="entry name" value="NAD(P)-binding Rossmann-like Domain"/>
    <property type="match status" value="2"/>
</dbReference>
<dbReference type="RefSeq" id="WP_309755223.1">
    <property type="nucleotide sequence ID" value="NZ_JAVJAF010000001.1"/>
</dbReference>
<comment type="caution">
    <text evidence="4">The sequence shown here is derived from an EMBL/GenBank/DDBJ whole genome shotgun (WGS) entry which is preliminary data.</text>
</comment>
<protein>
    <submittedName>
        <fullName evidence="4">Phosphoglycerate dehydrogenase-like enzyme</fullName>
    </submittedName>
</protein>
<evidence type="ECO:0000259" key="3">
    <source>
        <dbReference type="Pfam" id="PF02826"/>
    </source>
</evidence>
<gene>
    <name evidence="4" type="ORF">QE440_000679</name>
</gene>
<feature type="domain" description="D-isomer specific 2-hydroxyacid dehydrogenase NAD-binding" evidence="3">
    <location>
        <begin position="104"/>
        <end position="276"/>
    </location>
</feature>
<sequence length="316" mass="34484">MTAVLLLEDEPSAYVQAWRQLAPDLELRVPADPAEVERMAAGEIYWLGQPDRAAALLRRGFKPRWLQSTWAGYAPLLAPDLPSDYDFSRAVGLFGQSIGEYVLTYLLQHERQVTQRQLSQRQGHWDTRAPGTLAGRRLLLVGAGDIGQDVARLLAPFGMLVTGVARSARELPGFVRVVPLVDLHPAARDADFVVNLLPDSASTWDLYDAAFFAALPAGALFINAGRGTSVVDADLVAALQSGHLAGAVLDVFRQEPLPAEHPFWQTPNLQLTAHVAGPTPPAAAVRLFLDNRARLAIGEPLRGAVDLFRAKRQLQR</sequence>
<dbReference type="PANTHER" id="PTHR43333">
    <property type="entry name" value="2-HACID_DH_C DOMAIN-CONTAINING PROTEIN"/>
    <property type="match status" value="1"/>
</dbReference>
<reference evidence="4" key="1">
    <citation type="submission" date="2023-08" db="EMBL/GenBank/DDBJ databases">
        <title>Functional and genomic diversity of the sorghum phyllosphere microbiome.</title>
        <authorList>
            <person name="Shade A."/>
        </authorList>
    </citation>
    <scope>NUCLEOTIDE SEQUENCE</scope>
    <source>
        <strain evidence="4">SORGH_AS_0201</strain>
    </source>
</reference>
<dbReference type="Pfam" id="PF02826">
    <property type="entry name" value="2-Hacid_dh_C"/>
    <property type="match status" value="1"/>
</dbReference>
<evidence type="ECO:0000313" key="5">
    <source>
        <dbReference type="Proteomes" id="UP001268036"/>
    </source>
</evidence>
<accession>A0AAJ2BEW7</accession>
<keyword evidence="2" id="KW-0520">NAD</keyword>
<dbReference type="Proteomes" id="UP001268036">
    <property type="component" value="Unassembled WGS sequence"/>
</dbReference>
<dbReference type="SUPFAM" id="SSF51735">
    <property type="entry name" value="NAD(P)-binding Rossmann-fold domains"/>
    <property type="match status" value="1"/>
</dbReference>
<dbReference type="GO" id="GO:0051287">
    <property type="term" value="F:NAD binding"/>
    <property type="evidence" value="ECO:0007669"/>
    <property type="project" value="InterPro"/>
</dbReference>
<dbReference type="PANTHER" id="PTHR43333:SF1">
    <property type="entry name" value="D-ISOMER SPECIFIC 2-HYDROXYACID DEHYDROGENASE NAD-BINDING DOMAIN-CONTAINING PROTEIN"/>
    <property type="match status" value="1"/>
</dbReference>
<keyword evidence="1" id="KW-0560">Oxidoreductase</keyword>